<keyword evidence="5" id="KW-0067">ATP-binding</keyword>
<dbReference type="Proteomes" id="UP000838686">
    <property type="component" value="Unassembled WGS sequence"/>
</dbReference>
<evidence type="ECO:0000313" key="9">
    <source>
        <dbReference type="Proteomes" id="UP000838686"/>
    </source>
</evidence>
<keyword evidence="3" id="KW-0547">Nucleotide-binding</keyword>
<dbReference type="Pfam" id="PF00069">
    <property type="entry name" value="Pkinase"/>
    <property type="match status" value="1"/>
</dbReference>
<protein>
    <submittedName>
        <fullName evidence="8">Serine/threonine-protein kinase PknD</fullName>
        <ecNumber evidence="8">2.7.11.1</ecNumber>
    </submittedName>
</protein>
<gene>
    <name evidence="8" type="primary">pknD_3</name>
    <name evidence="8" type="ORF">PAECIP111893_01868</name>
</gene>
<dbReference type="InterPro" id="IPR011009">
    <property type="entry name" value="Kinase-like_dom_sf"/>
</dbReference>
<dbReference type="SUPFAM" id="SSF56112">
    <property type="entry name" value="Protein kinase-like (PK-like)"/>
    <property type="match status" value="1"/>
</dbReference>
<feature type="domain" description="NERD" evidence="7">
    <location>
        <begin position="10"/>
        <end position="131"/>
    </location>
</feature>
<keyword evidence="4 8" id="KW-0418">Kinase</keyword>
<dbReference type="InterPro" id="IPR011528">
    <property type="entry name" value="NERD"/>
</dbReference>
<dbReference type="SMART" id="SM00220">
    <property type="entry name" value="S_TKc"/>
    <property type="match status" value="1"/>
</dbReference>
<evidence type="ECO:0000256" key="2">
    <source>
        <dbReference type="ARBA" id="ARBA00022679"/>
    </source>
</evidence>
<reference evidence="8" key="1">
    <citation type="submission" date="2022-01" db="EMBL/GenBank/DDBJ databases">
        <authorList>
            <person name="Criscuolo A."/>
        </authorList>
    </citation>
    <scope>NUCLEOTIDE SEQUENCE</scope>
    <source>
        <strain evidence="8">CIP111893</strain>
    </source>
</reference>
<keyword evidence="1" id="KW-0723">Serine/threonine-protein kinase</keyword>
<evidence type="ECO:0000256" key="1">
    <source>
        <dbReference type="ARBA" id="ARBA00022527"/>
    </source>
</evidence>
<dbReference type="InterPro" id="IPR000719">
    <property type="entry name" value="Prot_kinase_dom"/>
</dbReference>
<keyword evidence="2 8" id="KW-0808">Transferase</keyword>
<dbReference type="GO" id="GO:0004674">
    <property type="term" value="F:protein serine/threonine kinase activity"/>
    <property type="evidence" value="ECO:0007669"/>
    <property type="project" value="UniProtKB-EC"/>
</dbReference>
<sequence length="462" mass="53868">MDSKIIYASTPKENEKLPLQLLEKALPGRDHIVIFGAHIPTKGLLDRELDILLLSPSGIYIIELKYWKGKILNTLHNLQKSIRIQWPDGRVQDKNNPQLQASDQGRILRSDIDSKLIRDRSGGTRFRFKQPIVPAVFFTVKKSELEFTVDEARSSVPVYTMDTIRQLWENKPALYTEQELQSLINMFKIEEQKVEGNSFPEAIDEYRIEKLLFQRAHYSVYKAESEFGRKVFLKAHKIDPKLLKDQEQVLLDITKRDGFVSAKLEGNPYVLFHSNNFRFGQYICSVTMWQDHMTLEKIMKEKRSIADKIRILKEIFKAVISFHEAGVFHRDLHPRNIMMQSNGEIKCMNFDFSRIVGLRTVKQGMPDADSMYLAPELKPSEDALHQLDIDQHTDYYSFGFIAYEFLAGSKPYESDFKLSHLSLKEIHPEIDEELSFAIESLIHMTQSERDFGWKFLRDEWGI</sequence>
<dbReference type="EMBL" id="CAKMMF010000008">
    <property type="protein sequence ID" value="CAH1202656.1"/>
    <property type="molecule type" value="Genomic_DNA"/>
</dbReference>
<keyword evidence="9" id="KW-1185">Reference proteome</keyword>
<evidence type="ECO:0000259" key="6">
    <source>
        <dbReference type="PROSITE" id="PS50011"/>
    </source>
</evidence>
<evidence type="ECO:0000256" key="4">
    <source>
        <dbReference type="ARBA" id="ARBA00022777"/>
    </source>
</evidence>
<feature type="domain" description="Protein kinase" evidence="6">
    <location>
        <begin position="206"/>
        <end position="461"/>
    </location>
</feature>
<dbReference type="EC" id="2.7.11.1" evidence="8"/>
<evidence type="ECO:0000256" key="3">
    <source>
        <dbReference type="ARBA" id="ARBA00022741"/>
    </source>
</evidence>
<organism evidence="8 9">
    <name type="scientific">Paenibacillus plantiphilus</name>
    <dbReference type="NCBI Taxonomy" id="2905650"/>
    <lineage>
        <taxon>Bacteria</taxon>
        <taxon>Bacillati</taxon>
        <taxon>Bacillota</taxon>
        <taxon>Bacilli</taxon>
        <taxon>Bacillales</taxon>
        <taxon>Paenibacillaceae</taxon>
        <taxon>Paenibacillus</taxon>
    </lineage>
</organism>
<dbReference type="PROSITE" id="PS50011">
    <property type="entry name" value="PROTEIN_KINASE_DOM"/>
    <property type="match status" value="1"/>
</dbReference>
<dbReference type="Gene3D" id="1.10.510.10">
    <property type="entry name" value="Transferase(Phosphotransferase) domain 1"/>
    <property type="match status" value="1"/>
</dbReference>
<dbReference type="RefSeq" id="WP_236340305.1">
    <property type="nucleotide sequence ID" value="NZ_CAKMMF010000008.1"/>
</dbReference>
<dbReference type="Pfam" id="PF08378">
    <property type="entry name" value="NERD"/>
    <property type="match status" value="1"/>
</dbReference>
<comment type="caution">
    <text evidence="8">The sequence shown here is derived from an EMBL/GenBank/DDBJ whole genome shotgun (WGS) entry which is preliminary data.</text>
</comment>
<evidence type="ECO:0000259" key="7">
    <source>
        <dbReference type="PROSITE" id="PS50965"/>
    </source>
</evidence>
<proteinExistence type="predicted"/>
<evidence type="ECO:0000313" key="8">
    <source>
        <dbReference type="EMBL" id="CAH1202656.1"/>
    </source>
</evidence>
<evidence type="ECO:0000256" key="5">
    <source>
        <dbReference type="ARBA" id="ARBA00022840"/>
    </source>
</evidence>
<dbReference type="PROSITE" id="PS50965">
    <property type="entry name" value="NERD"/>
    <property type="match status" value="1"/>
</dbReference>
<accession>A0ABM9C310</accession>
<name>A0ABM9C310_9BACL</name>
<dbReference type="PANTHER" id="PTHR24351">
    <property type="entry name" value="RIBOSOMAL PROTEIN S6 KINASE"/>
    <property type="match status" value="1"/>
</dbReference>